<dbReference type="RefSeq" id="WP_203885093.1">
    <property type="nucleotide sequence ID" value="NZ_BAABHH010000019.1"/>
</dbReference>
<feature type="domain" description="Probable transposase IS891/IS1136/IS1341" evidence="5">
    <location>
        <begin position="3"/>
        <end position="66"/>
    </location>
</feature>
<gene>
    <name evidence="7" type="ORF">Pka01_48720</name>
</gene>
<dbReference type="InterPro" id="IPR010095">
    <property type="entry name" value="Cas12f1-like_TNB"/>
</dbReference>
<evidence type="ECO:0000256" key="4">
    <source>
        <dbReference type="ARBA" id="ARBA00023172"/>
    </source>
</evidence>
<dbReference type="AlphaFoldDB" id="A0A8J3V6N8"/>
<dbReference type="Pfam" id="PF07282">
    <property type="entry name" value="Cas12f1-like_TNB"/>
    <property type="match status" value="1"/>
</dbReference>
<keyword evidence="4" id="KW-0233">DNA recombination</keyword>
<dbReference type="NCBIfam" id="NF040570">
    <property type="entry name" value="guided_TnpB"/>
    <property type="match status" value="1"/>
</dbReference>
<sequence length="186" mass="20081">MRLKRKLARAKLGSNRRAKLKLAIARLQARHTDRRKDWVEKISTDLARRFDVIGVEDLKIGGMVRSAKGTIDQPGKNVRQKAGLNRGILASGWGALVERLDHKAPGRVVRVPAAGTSQTCNACKYRASENRESQAVFSCTACGHQANADVNAARNIAGTAAGHAVAARGDFGAARSVKREPQLFSS</sequence>
<reference evidence="7 8" key="1">
    <citation type="submission" date="2021-01" db="EMBL/GenBank/DDBJ databases">
        <title>Whole genome shotgun sequence of Planotetraspora kaengkrachanensis NBRC 104272.</title>
        <authorList>
            <person name="Komaki H."/>
            <person name="Tamura T."/>
        </authorList>
    </citation>
    <scope>NUCLEOTIDE SEQUENCE [LARGE SCALE GENOMIC DNA]</scope>
    <source>
        <strain evidence="7 8">NBRC 104272</strain>
    </source>
</reference>
<keyword evidence="8" id="KW-1185">Reference proteome</keyword>
<evidence type="ECO:0000259" key="6">
    <source>
        <dbReference type="Pfam" id="PF07282"/>
    </source>
</evidence>
<comment type="caution">
    <text evidence="7">The sequence shown here is derived from an EMBL/GenBank/DDBJ whole genome shotgun (WGS) entry which is preliminary data.</text>
</comment>
<organism evidence="7 8">
    <name type="scientific">Planotetraspora kaengkrachanensis</name>
    <dbReference type="NCBI Taxonomy" id="575193"/>
    <lineage>
        <taxon>Bacteria</taxon>
        <taxon>Bacillati</taxon>
        <taxon>Actinomycetota</taxon>
        <taxon>Actinomycetes</taxon>
        <taxon>Streptosporangiales</taxon>
        <taxon>Streptosporangiaceae</taxon>
        <taxon>Planotetraspora</taxon>
    </lineage>
</organism>
<dbReference type="GO" id="GO:0032196">
    <property type="term" value="P:transposition"/>
    <property type="evidence" value="ECO:0007669"/>
    <property type="project" value="UniProtKB-KW"/>
</dbReference>
<evidence type="ECO:0000259" key="5">
    <source>
        <dbReference type="Pfam" id="PF01385"/>
    </source>
</evidence>
<dbReference type="Proteomes" id="UP000630097">
    <property type="component" value="Unassembled WGS sequence"/>
</dbReference>
<evidence type="ECO:0000313" key="7">
    <source>
        <dbReference type="EMBL" id="GIG81745.1"/>
    </source>
</evidence>
<dbReference type="GO" id="GO:0006310">
    <property type="term" value="P:DNA recombination"/>
    <property type="evidence" value="ECO:0007669"/>
    <property type="project" value="UniProtKB-KW"/>
</dbReference>
<protein>
    <recommendedName>
        <fullName evidence="9">Transposase</fullName>
    </recommendedName>
</protein>
<dbReference type="Pfam" id="PF01385">
    <property type="entry name" value="OrfB_IS605"/>
    <property type="match status" value="1"/>
</dbReference>
<evidence type="ECO:0000256" key="1">
    <source>
        <dbReference type="ARBA" id="ARBA00008761"/>
    </source>
</evidence>
<comment type="similarity">
    <text evidence="1">In the C-terminal section; belongs to the transposase 35 family.</text>
</comment>
<evidence type="ECO:0008006" key="9">
    <source>
        <dbReference type="Google" id="ProtNLM"/>
    </source>
</evidence>
<dbReference type="EMBL" id="BONV01000024">
    <property type="protein sequence ID" value="GIG81745.1"/>
    <property type="molecule type" value="Genomic_DNA"/>
</dbReference>
<proteinExistence type="inferred from homology"/>
<feature type="domain" description="Cas12f1-like TNB" evidence="6">
    <location>
        <begin position="93"/>
        <end position="156"/>
    </location>
</feature>
<accession>A0A8J3V6N8</accession>
<keyword evidence="2" id="KW-0815">Transposition</keyword>
<keyword evidence="3" id="KW-0238">DNA-binding</keyword>
<dbReference type="InterPro" id="IPR001959">
    <property type="entry name" value="Transposase"/>
</dbReference>
<evidence type="ECO:0000256" key="2">
    <source>
        <dbReference type="ARBA" id="ARBA00022578"/>
    </source>
</evidence>
<evidence type="ECO:0000256" key="3">
    <source>
        <dbReference type="ARBA" id="ARBA00023125"/>
    </source>
</evidence>
<name>A0A8J3V6N8_9ACTN</name>
<dbReference type="GO" id="GO:0003677">
    <property type="term" value="F:DNA binding"/>
    <property type="evidence" value="ECO:0007669"/>
    <property type="project" value="UniProtKB-KW"/>
</dbReference>
<evidence type="ECO:0000313" key="8">
    <source>
        <dbReference type="Proteomes" id="UP000630097"/>
    </source>
</evidence>